<accession>A0A821VWM5</accession>
<organism evidence="1 2">
    <name type="scientific">Rotaria socialis</name>
    <dbReference type="NCBI Taxonomy" id="392032"/>
    <lineage>
        <taxon>Eukaryota</taxon>
        <taxon>Metazoa</taxon>
        <taxon>Spiralia</taxon>
        <taxon>Gnathifera</taxon>
        <taxon>Rotifera</taxon>
        <taxon>Eurotatoria</taxon>
        <taxon>Bdelloidea</taxon>
        <taxon>Philodinida</taxon>
        <taxon>Philodinidae</taxon>
        <taxon>Rotaria</taxon>
    </lineage>
</organism>
<feature type="non-terminal residue" evidence="1">
    <location>
        <position position="32"/>
    </location>
</feature>
<protein>
    <submittedName>
        <fullName evidence="1">Uncharacterized protein</fullName>
    </submittedName>
</protein>
<dbReference type="Proteomes" id="UP000663848">
    <property type="component" value="Unassembled WGS sequence"/>
</dbReference>
<dbReference type="EMBL" id="CAJOBR010015670">
    <property type="protein sequence ID" value="CAF4913966.1"/>
    <property type="molecule type" value="Genomic_DNA"/>
</dbReference>
<name>A0A821VWM5_9BILA</name>
<sequence>MKNNNQLLKFKDNFHDKDLFKTVSTFRLTIDR</sequence>
<evidence type="ECO:0000313" key="2">
    <source>
        <dbReference type="Proteomes" id="UP000663848"/>
    </source>
</evidence>
<evidence type="ECO:0000313" key="1">
    <source>
        <dbReference type="EMBL" id="CAF4913966.1"/>
    </source>
</evidence>
<gene>
    <name evidence="1" type="ORF">QYT958_LOCUS31240</name>
</gene>
<reference evidence="1" key="1">
    <citation type="submission" date="2021-02" db="EMBL/GenBank/DDBJ databases">
        <authorList>
            <person name="Nowell W R."/>
        </authorList>
    </citation>
    <scope>NUCLEOTIDE SEQUENCE</scope>
</reference>
<proteinExistence type="predicted"/>
<dbReference type="AlphaFoldDB" id="A0A821VWM5"/>
<comment type="caution">
    <text evidence="1">The sequence shown here is derived from an EMBL/GenBank/DDBJ whole genome shotgun (WGS) entry which is preliminary data.</text>
</comment>